<dbReference type="Gene3D" id="3.40.50.2300">
    <property type="match status" value="2"/>
</dbReference>
<evidence type="ECO:0000256" key="2">
    <source>
        <dbReference type="ARBA" id="ARBA00023125"/>
    </source>
</evidence>
<reference evidence="5 6" key="1">
    <citation type="submission" date="2018-08" db="EMBL/GenBank/DDBJ databases">
        <title>A genome reference for cultivated species of the human gut microbiota.</title>
        <authorList>
            <person name="Zou Y."/>
            <person name="Xue W."/>
            <person name="Luo G."/>
        </authorList>
    </citation>
    <scope>NUCLEOTIDE SEQUENCE [LARGE SCALE GENOMIC DNA]</scope>
    <source>
        <strain evidence="5 6">OF01-3</strain>
    </source>
</reference>
<dbReference type="InterPro" id="IPR028082">
    <property type="entry name" value="Peripla_BP_I"/>
</dbReference>
<dbReference type="SUPFAM" id="SSF47413">
    <property type="entry name" value="lambda repressor-like DNA-binding domains"/>
    <property type="match status" value="1"/>
</dbReference>
<dbReference type="Gene3D" id="1.10.260.40">
    <property type="entry name" value="lambda repressor-like DNA-binding domains"/>
    <property type="match status" value="1"/>
</dbReference>
<evidence type="ECO:0000256" key="3">
    <source>
        <dbReference type="ARBA" id="ARBA00023163"/>
    </source>
</evidence>
<dbReference type="PANTHER" id="PTHR30146:SF149">
    <property type="entry name" value="HTH-TYPE TRANSCRIPTIONAL REGULATOR EBGR"/>
    <property type="match status" value="1"/>
</dbReference>
<dbReference type="Proteomes" id="UP000261011">
    <property type="component" value="Unassembled WGS sequence"/>
</dbReference>
<dbReference type="CDD" id="cd01544">
    <property type="entry name" value="PBP1_GalR"/>
    <property type="match status" value="1"/>
</dbReference>
<keyword evidence="3" id="KW-0804">Transcription</keyword>
<dbReference type="RefSeq" id="WP_117522331.1">
    <property type="nucleotide sequence ID" value="NZ_QVEU01000012.1"/>
</dbReference>
<dbReference type="SMART" id="SM00354">
    <property type="entry name" value="HTH_LACI"/>
    <property type="match status" value="1"/>
</dbReference>
<dbReference type="AlphaFoldDB" id="A0A3E2TFD8"/>
<dbReference type="PROSITE" id="PS00356">
    <property type="entry name" value="HTH_LACI_1"/>
    <property type="match status" value="1"/>
</dbReference>
<dbReference type="GO" id="GO:0000976">
    <property type="term" value="F:transcription cis-regulatory region binding"/>
    <property type="evidence" value="ECO:0007669"/>
    <property type="project" value="TreeGrafter"/>
</dbReference>
<proteinExistence type="predicted"/>
<dbReference type="SUPFAM" id="SSF53822">
    <property type="entry name" value="Periplasmic binding protein-like I"/>
    <property type="match status" value="1"/>
</dbReference>
<dbReference type="InterPro" id="IPR010982">
    <property type="entry name" value="Lambda_DNA-bd_dom_sf"/>
</dbReference>
<keyword evidence="6" id="KW-1185">Reference proteome</keyword>
<feature type="domain" description="HTH lacI-type" evidence="4">
    <location>
        <begin position="2"/>
        <end position="58"/>
    </location>
</feature>
<comment type="caution">
    <text evidence="5">The sequence shown here is derived from an EMBL/GenBank/DDBJ whole genome shotgun (WGS) entry which is preliminary data.</text>
</comment>
<name>A0A3E2TFD8_9FIRM</name>
<dbReference type="InterPro" id="IPR000843">
    <property type="entry name" value="HTH_LacI"/>
</dbReference>
<keyword evidence="1" id="KW-0805">Transcription regulation</keyword>
<evidence type="ECO:0000313" key="5">
    <source>
        <dbReference type="EMBL" id="RGB74302.1"/>
    </source>
</evidence>
<gene>
    <name evidence="5" type="ORF">DXA39_08725</name>
</gene>
<dbReference type="InterPro" id="IPR046335">
    <property type="entry name" value="LacI/GalR-like_sensor"/>
</dbReference>
<sequence>MITLKEIAKQANVSVSTVSRVLNNDQEFSVKPETRQQILAIARENNYQRNYRKKYIINEDQAKKNILILIRIDYEDEIKNPFFSMLRENVENSCVSNNFNYRVIHLENFTKTENDNEIDGVIIIGMVSDQIIENIKETYKNVVIVGHEAKIKNVDSVIPELFDVTINVIDHLLENGSKNIGFMGGKSYIKHKEHSILSIDRRYEAFKFYTKNLKVFDSRNVYITKYGFKYGYEAMNSAIAKGDMPDSFIIGNDTTAIGALKALSDANISVPNQIKIVSYDDTEYARYTNVPLSSVRIHTDEMAKSTIMLMNDRFRGREIGYTLVIPSDLMIRQSSVI</sequence>
<dbReference type="PROSITE" id="PS50932">
    <property type="entry name" value="HTH_LACI_2"/>
    <property type="match status" value="1"/>
</dbReference>
<dbReference type="Pfam" id="PF13377">
    <property type="entry name" value="Peripla_BP_3"/>
    <property type="match status" value="1"/>
</dbReference>
<dbReference type="CDD" id="cd01392">
    <property type="entry name" value="HTH_LacI"/>
    <property type="match status" value="1"/>
</dbReference>
<dbReference type="PANTHER" id="PTHR30146">
    <property type="entry name" value="LACI-RELATED TRANSCRIPTIONAL REPRESSOR"/>
    <property type="match status" value="1"/>
</dbReference>
<keyword evidence="2" id="KW-0238">DNA-binding</keyword>
<dbReference type="Pfam" id="PF00356">
    <property type="entry name" value="LacI"/>
    <property type="match status" value="1"/>
</dbReference>
<evidence type="ECO:0000256" key="1">
    <source>
        <dbReference type="ARBA" id="ARBA00023015"/>
    </source>
</evidence>
<dbReference type="EMBL" id="QVEU01000012">
    <property type="protein sequence ID" value="RGB74302.1"/>
    <property type="molecule type" value="Genomic_DNA"/>
</dbReference>
<protein>
    <submittedName>
        <fullName evidence="5">LacI family transcriptional regulator</fullName>
    </submittedName>
</protein>
<dbReference type="PRINTS" id="PR00036">
    <property type="entry name" value="HTHLACI"/>
</dbReference>
<accession>A0A3E2TFD8</accession>
<dbReference type="OrthoDB" id="43195at2"/>
<organism evidence="5 6">
    <name type="scientific">Anaerococcus nagyae</name>
    <dbReference type="NCBI Taxonomy" id="1755241"/>
    <lineage>
        <taxon>Bacteria</taxon>
        <taxon>Bacillati</taxon>
        <taxon>Bacillota</taxon>
        <taxon>Tissierellia</taxon>
        <taxon>Tissierellales</taxon>
        <taxon>Peptoniphilaceae</taxon>
        <taxon>Anaerococcus</taxon>
    </lineage>
</organism>
<evidence type="ECO:0000259" key="4">
    <source>
        <dbReference type="PROSITE" id="PS50932"/>
    </source>
</evidence>
<evidence type="ECO:0000313" key="6">
    <source>
        <dbReference type="Proteomes" id="UP000261011"/>
    </source>
</evidence>
<dbReference type="GO" id="GO:0003700">
    <property type="term" value="F:DNA-binding transcription factor activity"/>
    <property type="evidence" value="ECO:0007669"/>
    <property type="project" value="TreeGrafter"/>
</dbReference>